<reference evidence="2 3" key="1">
    <citation type="journal article" date="2018" name="BMC Genomics">
        <title>High genomic variability in the plant pathogenic bacterium Pectobacterium parmentieri deciphered from de novo assembled complete genomes.</title>
        <authorList>
            <person name="Zoledowska S."/>
            <person name="Motyka-Pomagruk A."/>
            <person name="Sledz W."/>
            <person name="Mengoni A."/>
            <person name="Lojkowska E."/>
        </authorList>
    </citation>
    <scope>NUCLEOTIDE SEQUENCE [LARGE SCALE GENOMIC DNA]</scope>
    <source>
        <strain evidence="2 3">IFB5626</strain>
    </source>
</reference>
<dbReference type="InterPro" id="IPR041685">
    <property type="entry name" value="AAA_GajA/Old/RecF-like"/>
</dbReference>
<feature type="domain" description="Endonuclease GajA/Old nuclease/RecF-like AAA" evidence="1">
    <location>
        <begin position="7"/>
        <end position="433"/>
    </location>
</feature>
<dbReference type="CDD" id="cd00267">
    <property type="entry name" value="ABC_ATPase"/>
    <property type="match status" value="1"/>
</dbReference>
<dbReference type="InterPro" id="IPR051396">
    <property type="entry name" value="Bact_Antivir_Def_Nuclease"/>
</dbReference>
<dbReference type="AlphaFoldDB" id="A0A8B3F4F4"/>
<gene>
    <name evidence="2" type="ORF">C5E00_02410</name>
</gene>
<evidence type="ECO:0000313" key="2">
    <source>
        <dbReference type="EMBL" id="RKO75715.1"/>
    </source>
</evidence>
<dbReference type="SUPFAM" id="SSF52540">
    <property type="entry name" value="P-loop containing nucleoside triphosphate hydrolases"/>
    <property type="match status" value="1"/>
</dbReference>
<evidence type="ECO:0000313" key="3">
    <source>
        <dbReference type="Proteomes" id="UP000269665"/>
    </source>
</evidence>
<accession>A0A8B3F4F4</accession>
<protein>
    <recommendedName>
        <fullName evidence="1">Endonuclease GajA/Old nuclease/RecF-like AAA domain-containing protein</fullName>
    </recommendedName>
</protein>
<dbReference type="InterPro" id="IPR027417">
    <property type="entry name" value="P-loop_NTPase"/>
</dbReference>
<name>A0A8B3F4F4_PECPM</name>
<dbReference type="Pfam" id="PF13175">
    <property type="entry name" value="AAA_15"/>
    <property type="match status" value="1"/>
</dbReference>
<dbReference type="EMBL" id="PSZG01000001">
    <property type="protein sequence ID" value="RKO75715.1"/>
    <property type="molecule type" value="Genomic_DNA"/>
</dbReference>
<evidence type="ECO:0000259" key="1">
    <source>
        <dbReference type="Pfam" id="PF13175"/>
    </source>
</evidence>
<sequence>MVTFMYKISSVRIYGLWGEKTLNFKFDDDVNILIGINGTGKTTVINILYSILNAKSEIISKCNFDKITIHLEDEGNPFSTKVIYAARFGKNEDGYDKEVYYDIDGEGYLLVPDESKRLIYNRTKDVSPAKASIVSEEQLNKIIKEIINVVGISTNRSKIGDENSNDDAFFSDFLKSSVVSSKNIDTILEEQIENLKSYQIEKNNKIKEMSIKYQKDILVETLIEVDAKFNRRDLKYKSENFVIKDKSNELIQAYKNLGVIENYNENKYRKKINDNLQTVNNVLKNLKDREFKGIMIQDVVVLSLYEKLNQVVDLSERFKIETENELSSLRDFTKIINDDFYINKSVEINYSGDLKIYLEDKKEINVKDLSSGEKQILTILIESLLQRGMPNIFIADEPEISLHISWQSKIISSIKKLNKKAQVIIATHSPEVAGSYLSKIIDMKEAAE</sequence>
<proteinExistence type="predicted"/>
<dbReference type="Gene3D" id="3.40.50.300">
    <property type="entry name" value="P-loop containing nucleotide triphosphate hydrolases"/>
    <property type="match status" value="1"/>
</dbReference>
<dbReference type="PANTHER" id="PTHR43581">
    <property type="entry name" value="ATP/GTP PHOSPHATASE"/>
    <property type="match status" value="1"/>
</dbReference>
<comment type="caution">
    <text evidence="2">The sequence shown here is derived from an EMBL/GenBank/DDBJ whole genome shotgun (WGS) entry which is preliminary data.</text>
</comment>
<organism evidence="2 3">
    <name type="scientific">Pectobacterium parmentieri</name>
    <dbReference type="NCBI Taxonomy" id="1905730"/>
    <lineage>
        <taxon>Bacteria</taxon>
        <taxon>Pseudomonadati</taxon>
        <taxon>Pseudomonadota</taxon>
        <taxon>Gammaproteobacteria</taxon>
        <taxon>Enterobacterales</taxon>
        <taxon>Pectobacteriaceae</taxon>
        <taxon>Pectobacterium</taxon>
    </lineage>
</organism>
<dbReference type="Proteomes" id="UP000269665">
    <property type="component" value="Unassembled WGS sequence"/>
</dbReference>
<dbReference type="PANTHER" id="PTHR43581:SF2">
    <property type="entry name" value="EXCINUCLEASE ATPASE SUBUNIT"/>
    <property type="match status" value="1"/>
</dbReference>